<dbReference type="RefSeq" id="WP_189307260.1">
    <property type="nucleotide sequence ID" value="NZ_BMRP01000045.1"/>
</dbReference>
<comment type="caution">
    <text evidence="2">The sequence shown here is derived from an EMBL/GenBank/DDBJ whole genome shotgun (WGS) entry which is preliminary data.</text>
</comment>
<dbReference type="InterPro" id="IPR013757">
    <property type="entry name" value="Topo_IIA_A_a_sf"/>
</dbReference>
<sequence>MPGTNEQVAERLTVLNATMKAIEARTAVLDVISVAVSAEEVRDAVMRLLGVTEIGAHAIHEMPLMRLTLYNGARIAAEIEQLTAQT</sequence>
<proteinExistence type="predicted"/>
<reference evidence="3" key="1">
    <citation type="journal article" date="2019" name="Int. J. Syst. Evol. Microbiol.">
        <title>The Global Catalogue of Microorganisms (GCM) 10K type strain sequencing project: providing services to taxonomists for standard genome sequencing and annotation.</title>
        <authorList>
            <consortium name="The Broad Institute Genomics Platform"/>
            <consortium name="The Broad Institute Genome Sequencing Center for Infectious Disease"/>
            <person name="Wu L."/>
            <person name="Ma J."/>
        </authorList>
    </citation>
    <scope>NUCLEOTIDE SEQUENCE [LARGE SCALE GENOMIC DNA]</scope>
    <source>
        <strain evidence="3">JCM 3399</strain>
    </source>
</reference>
<accession>A0ABQ2VMR3</accession>
<dbReference type="Proteomes" id="UP000654471">
    <property type="component" value="Unassembled WGS sequence"/>
</dbReference>
<evidence type="ECO:0000313" key="2">
    <source>
        <dbReference type="EMBL" id="GGU94341.1"/>
    </source>
</evidence>
<dbReference type="InterPro" id="IPR013760">
    <property type="entry name" value="Topo_IIA-like_dom_sf"/>
</dbReference>
<dbReference type="EMBL" id="BMRP01000045">
    <property type="protein sequence ID" value="GGU94341.1"/>
    <property type="molecule type" value="Genomic_DNA"/>
</dbReference>
<dbReference type="SUPFAM" id="SSF56719">
    <property type="entry name" value="Type II DNA topoisomerase"/>
    <property type="match status" value="1"/>
</dbReference>
<name>A0ABQ2VMR3_9ACTN</name>
<evidence type="ECO:0000313" key="3">
    <source>
        <dbReference type="Proteomes" id="UP000654471"/>
    </source>
</evidence>
<gene>
    <name evidence="2" type="ORF">GCM10010211_71820</name>
</gene>
<evidence type="ECO:0000256" key="1">
    <source>
        <dbReference type="ARBA" id="ARBA00000185"/>
    </source>
</evidence>
<keyword evidence="3" id="KW-1185">Reference proteome</keyword>
<dbReference type="Gene3D" id="1.10.268.10">
    <property type="entry name" value="Topoisomerase, domain 3"/>
    <property type="match status" value="1"/>
</dbReference>
<comment type="catalytic activity">
    <reaction evidence="1">
        <text>ATP-dependent breakage, passage and rejoining of double-stranded DNA.</text>
        <dbReference type="EC" id="5.6.2.2"/>
    </reaction>
</comment>
<protein>
    <submittedName>
        <fullName evidence="2">Uncharacterized protein</fullName>
    </submittedName>
</protein>
<organism evidence="2 3">
    <name type="scientific">Streptomyces albospinus</name>
    <dbReference type="NCBI Taxonomy" id="285515"/>
    <lineage>
        <taxon>Bacteria</taxon>
        <taxon>Bacillati</taxon>
        <taxon>Actinomycetota</taxon>
        <taxon>Actinomycetes</taxon>
        <taxon>Kitasatosporales</taxon>
        <taxon>Streptomycetaceae</taxon>
        <taxon>Streptomyces</taxon>
    </lineage>
</organism>